<dbReference type="InterPro" id="IPR045738">
    <property type="entry name" value="DUF6088"/>
</dbReference>
<evidence type="ECO:0000313" key="2">
    <source>
        <dbReference type="Proteomes" id="UP000295807"/>
    </source>
</evidence>
<gene>
    <name evidence="1" type="ORF">EDD80_11838</name>
</gene>
<dbReference type="Proteomes" id="UP000295807">
    <property type="component" value="Unassembled WGS sequence"/>
</dbReference>
<keyword evidence="2" id="KW-1185">Reference proteome</keyword>
<protein>
    <recommendedName>
        <fullName evidence="3">Transcriptional regulator, AbiEi antitoxin, Type IV TA system</fullName>
    </recommendedName>
</protein>
<organism evidence="1 2">
    <name type="scientific">Anseongella ginsenosidimutans</name>
    <dbReference type="NCBI Taxonomy" id="496056"/>
    <lineage>
        <taxon>Bacteria</taxon>
        <taxon>Pseudomonadati</taxon>
        <taxon>Bacteroidota</taxon>
        <taxon>Sphingobacteriia</taxon>
        <taxon>Sphingobacteriales</taxon>
        <taxon>Sphingobacteriaceae</taxon>
        <taxon>Anseongella</taxon>
    </lineage>
</organism>
<comment type="caution">
    <text evidence="1">The sequence shown here is derived from an EMBL/GenBank/DDBJ whole genome shotgun (WGS) entry which is preliminary data.</text>
</comment>
<dbReference type="Pfam" id="PF19570">
    <property type="entry name" value="DUF6088"/>
    <property type="match status" value="1"/>
</dbReference>
<name>A0A4R3KM44_9SPHI</name>
<reference evidence="1 2" key="1">
    <citation type="submission" date="2019-03" db="EMBL/GenBank/DDBJ databases">
        <title>Genomic Encyclopedia of Type Strains, Phase IV (KMG-IV): sequencing the most valuable type-strain genomes for metagenomic binning, comparative biology and taxonomic classification.</title>
        <authorList>
            <person name="Goeker M."/>
        </authorList>
    </citation>
    <scope>NUCLEOTIDE SEQUENCE [LARGE SCALE GENOMIC DNA]</scope>
    <source>
        <strain evidence="1 2">DSM 21100</strain>
    </source>
</reference>
<dbReference type="AlphaFoldDB" id="A0A4R3KM44"/>
<dbReference type="EMBL" id="SMAD01000018">
    <property type="protein sequence ID" value="TCS84769.1"/>
    <property type="molecule type" value="Genomic_DNA"/>
</dbReference>
<accession>A0A4R3KM44</accession>
<proteinExistence type="predicted"/>
<sequence>MHTCNMKSVHKEIFDRVGTLKAGAIVFPTDFRGIGTEDAIKTALYRMAKEGQLERLAHGIYYLPKSHPVVGKLLPSLEEVAYAIAERERVRIRPAGAYAANKLGLSTQVPTQLVYITDGQPRQIKIGKGSIRFKPTTPKKFAMTGQISSLLIQALEEMDLEKISSEMKTRIKQLLEKETPENLLEDIKLAPAKVNDFLINIYFKPNRKNEFLSKINSL</sequence>
<evidence type="ECO:0000313" key="1">
    <source>
        <dbReference type="EMBL" id="TCS84769.1"/>
    </source>
</evidence>
<evidence type="ECO:0008006" key="3">
    <source>
        <dbReference type="Google" id="ProtNLM"/>
    </source>
</evidence>